<feature type="compositionally biased region" description="Gly residues" evidence="1">
    <location>
        <begin position="315"/>
        <end position="327"/>
    </location>
</feature>
<gene>
    <name evidence="3" type="ORF">B0H66DRAFT_629394</name>
</gene>
<dbReference type="PANTHER" id="PTHR40903:SF1">
    <property type="entry name" value="HYPHALLY REGULATED CELL WALL PROTEIN 3"/>
    <property type="match status" value="1"/>
</dbReference>
<name>A0AAE0HVF7_9PEZI</name>
<feature type="compositionally biased region" description="Gly residues" evidence="1">
    <location>
        <begin position="74"/>
        <end position="120"/>
    </location>
</feature>
<feature type="region of interest" description="Disordered" evidence="1">
    <location>
        <begin position="1"/>
        <end position="342"/>
    </location>
</feature>
<evidence type="ECO:0000313" key="4">
    <source>
        <dbReference type="Proteomes" id="UP001283341"/>
    </source>
</evidence>
<evidence type="ECO:0000313" key="3">
    <source>
        <dbReference type="EMBL" id="KAK3313481.1"/>
    </source>
</evidence>
<feature type="transmembrane region" description="Helical" evidence="2">
    <location>
        <begin position="350"/>
        <end position="371"/>
    </location>
</feature>
<evidence type="ECO:0000256" key="1">
    <source>
        <dbReference type="SAM" id="MobiDB-lite"/>
    </source>
</evidence>
<reference evidence="3" key="2">
    <citation type="submission" date="2023-06" db="EMBL/GenBank/DDBJ databases">
        <authorList>
            <consortium name="Lawrence Berkeley National Laboratory"/>
            <person name="Haridas S."/>
            <person name="Hensen N."/>
            <person name="Bonometti L."/>
            <person name="Westerberg I."/>
            <person name="Brannstrom I.O."/>
            <person name="Guillou S."/>
            <person name="Cros-Aarteil S."/>
            <person name="Calhoun S."/>
            <person name="Kuo A."/>
            <person name="Mondo S."/>
            <person name="Pangilinan J."/>
            <person name="Riley R."/>
            <person name="Labutti K."/>
            <person name="Andreopoulos B."/>
            <person name="Lipzen A."/>
            <person name="Chen C."/>
            <person name="Yanf M."/>
            <person name="Daum C."/>
            <person name="Ng V."/>
            <person name="Clum A."/>
            <person name="Steindorff A."/>
            <person name="Ohm R."/>
            <person name="Martin F."/>
            <person name="Silar P."/>
            <person name="Natvig D."/>
            <person name="Lalanne C."/>
            <person name="Gautier V."/>
            <person name="Ament-Velasquez S.L."/>
            <person name="Kruys A."/>
            <person name="Hutchinson M.I."/>
            <person name="Powell A.J."/>
            <person name="Barry K."/>
            <person name="Miller A.N."/>
            <person name="Grigoriev I.V."/>
            <person name="Debuchy R."/>
            <person name="Gladieux P."/>
            <person name="Thoren M.H."/>
            <person name="Johannesson H."/>
        </authorList>
    </citation>
    <scope>NUCLEOTIDE SEQUENCE</scope>
    <source>
        <strain evidence="3">CBS 118394</strain>
    </source>
</reference>
<feature type="compositionally biased region" description="Basic and acidic residues" evidence="1">
    <location>
        <begin position="14"/>
        <end position="25"/>
    </location>
</feature>
<keyword evidence="2" id="KW-1133">Transmembrane helix</keyword>
<dbReference type="AlphaFoldDB" id="A0AAE0HVF7"/>
<accession>A0AAE0HVF7</accession>
<reference evidence="3" key="1">
    <citation type="journal article" date="2023" name="Mol. Phylogenet. Evol.">
        <title>Genome-scale phylogeny and comparative genomics of the fungal order Sordariales.</title>
        <authorList>
            <person name="Hensen N."/>
            <person name="Bonometti L."/>
            <person name="Westerberg I."/>
            <person name="Brannstrom I.O."/>
            <person name="Guillou S."/>
            <person name="Cros-Aarteil S."/>
            <person name="Calhoun S."/>
            <person name="Haridas S."/>
            <person name="Kuo A."/>
            <person name="Mondo S."/>
            <person name="Pangilinan J."/>
            <person name="Riley R."/>
            <person name="LaButti K."/>
            <person name="Andreopoulos B."/>
            <person name="Lipzen A."/>
            <person name="Chen C."/>
            <person name="Yan M."/>
            <person name="Daum C."/>
            <person name="Ng V."/>
            <person name="Clum A."/>
            <person name="Steindorff A."/>
            <person name="Ohm R.A."/>
            <person name="Martin F."/>
            <person name="Silar P."/>
            <person name="Natvig D.O."/>
            <person name="Lalanne C."/>
            <person name="Gautier V."/>
            <person name="Ament-Velasquez S.L."/>
            <person name="Kruys A."/>
            <person name="Hutchinson M.I."/>
            <person name="Powell A.J."/>
            <person name="Barry K."/>
            <person name="Miller A.N."/>
            <person name="Grigoriev I.V."/>
            <person name="Debuchy R."/>
            <person name="Gladieux P."/>
            <person name="Hiltunen Thoren M."/>
            <person name="Johannesson H."/>
        </authorList>
    </citation>
    <scope>NUCLEOTIDE SEQUENCE</scope>
    <source>
        <strain evidence="3">CBS 118394</strain>
    </source>
</reference>
<keyword evidence="2" id="KW-0812">Transmembrane</keyword>
<feature type="compositionally biased region" description="Polar residues" evidence="1">
    <location>
        <begin position="242"/>
        <end position="252"/>
    </location>
</feature>
<dbReference type="Proteomes" id="UP001283341">
    <property type="component" value="Unassembled WGS sequence"/>
</dbReference>
<feature type="compositionally biased region" description="Gly residues" evidence="1">
    <location>
        <begin position="46"/>
        <end position="66"/>
    </location>
</feature>
<feature type="compositionally biased region" description="Gly residues" evidence="1">
    <location>
        <begin position="130"/>
        <end position="168"/>
    </location>
</feature>
<feature type="compositionally biased region" description="Low complexity" evidence="1">
    <location>
        <begin position="198"/>
        <end position="229"/>
    </location>
</feature>
<keyword evidence="2" id="KW-0472">Membrane</keyword>
<proteinExistence type="predicted"/>
<comment type="caution">
    <text evidence="3">The sequence shown here is derived from an EMBL/GenBank/DDBJ whole genome shotgun (WGS) entry which is preliminary data.</text>
</comment>
<dbReference type="EMBL" id="JAUEDM010000007">
    <property type="protein sequence ID" value="KAK3313481.1"/>
    <property type="molecule type" value="Genomic_DNA"/>
</dbReference>
<evidence type="ECO:0000256" key="2">
    <source>
        <dbReference type="SAM" id="Phobius"/>
    </source>
</evidence>
<dbReference type="PANTHER" id="PTHR40903">
    <property type="entry name" value="GLYCINE-RICH CELL WALL STRUCTURAL PROTEIN 1-LIKE"/>
    <property type="match status" value="1"/>
</dbReference>
<sequence>MVRGEGMAPFSNPRRSEVRRWKGEKLQILPRASLHDRQTDEDEDGSGGGGGGGRGFGFGRGGGRGRGNNKSDGDGSGGGGGDGGGGGGGGRGGGSNDNSGSGRGRFGNGRGGGGGGGGNRGNDDDSSDKGGNGSGRNGNGRGNGNGGGGGRSGSGGFGGGGNRNGGSGSKEDDTSTTEPPAAETTPPPATPPSPTSPASPVTPTLPATTSTSDPAAAAPAPTPDPGTVALVSAVAPDAPAETNPTLTTQIPIMTTEFVPLTPDATPKPTVGPDPAEPQALSSSVPSDLEATATLEAVPEIQPTTSPLAVPNSSGDGSGRQDTGGGIGSDDATTNPADPVRATMDPSTERILISVGSIGAFILICFVTFVVWRAMKKSKARKNGGRKTGGGFRGLFPSGLKSKIPFLKKRSWARLDETATIKSMPPSYREKASTAGPEPFGDFYGQEKARAPPKSVDLFAALQRPQDQPVQPNEPSTLDTTVVASTMAISHQPQESFSSTVPVQFGTGTMMTTTDLSGTVRSRMGPGVFYNQSEMARTPSEAYDPTRRQVNRRSALSSISSGFGDGDLVVPGPVIATPQPILTVPGETGNYSKRFSWMSQSQSQGRRDTIYTESSEDMPPRFRSLTSWVDQQTGRIKRAQQRELEEGLPPPVPHLIGQPGVPGVHNLPHEQSFNMMMPDDEQPRRVDYSAATMSSQAIHDTMVDR</sequence>
<protein>
    <submittedName>
        <fullName evidence="3">Uncharacterized protein</fullName>
    </submittedName>
</protein>
<feature type="compositionally biased region" description="Pro residues" evidence="1">
    <location>
        <begin position="185"/>
        <end position="197"/>
    </location>
</feature>
<keyword evidence="4" id="KW-1185">Reference proteome</keyword>
<organism evidence="3 4">
    <name type="scientific">Apodospora peruviana</name>
    <dbReference type="NCBI Taxonomy" id="516989"/>
    <lineage>
        <taxon>Eukaryota</taxon>
        <taxon>Fungi</taxon>
        <taxon>Dikarya</taxon>
        <taxon>Ascomycota</taxon>
        <taxon>Pezizomycotina</taxon>
        <taxon>Sordariomycetes</taxon>
        <taxon>Sordariomycetidae</taxon>
        <taxon>Sordariales</taxon>
        <taxon>Lasiosphaeriaceae</taxon>
        <taxon>Apodospora</taxon>
    </lineage>
</organism>